<dbReference type="EMBL" id="FZOF01000003">
    <property type="protein sequence ID" value="SNS08618.1"/>
    <property type="molecule type" value="Genomic_DNA"/>
</dbReference>
<organism evidence="2 3">
    <name type="scientific">Actinacidiphila glaucinigra</name>
    <dbReference type="NCBI Taxonomy" id="235986"/>
    <lineage>
        <taxon>Bacteria</taxon>
        <taxon>Bacillati</taxon>
        <taxon>Actinomycetota</taxon>
        <taxon>Actinomycetes</taxon>
        <taxon>Kitasatosporales</taxon>
        <taxon>Streptomycetaceae</taxon>
        <taxon>Actinacidiphila</taxon>
    </lineage>
</organism>
<gene>
    <name evidence="2" type="ORF">SAMN05216252_10336</name>
</gene>
<keyword evidence="3" id="KW-1185">Reference proteome</keyword>
<accession>A0A239BMP0</accession>
<dbReference type="Proteomes" id="UP000198280">
    <property type="component" value="Unassembled WGS sequence"/>
</dbReference>
<sequence length="143" mass="15752">MPYYEDLSPYAYFTETIPPDVSAHAVGWLDPAHPFPQSEPSAEFADRLFALCRDHLCAITHGWYGCMLCRRRLIGGGRFNPVSVSRGGERILVGHGEVRVEGGTGTWLIAPDLVVHYVLAHRYAPPESFVEAVLAGRVVAGCR</sequence>
<proteinExistence type="predicted"/>
<dbReference type="Pfam" id="PF25535">
    <property type="entry name" value="DUF7919"/>
    <property type="match status" value="1"/>
</dbReference>
<evidence type="ECO:0000259" key="1">
    <source>
        <dbReference type="Pfam" id="PF25535"/>
    </source>
</evidence>
<name>A0A239BMP0_9ACTN</name>
<dbReference type="AlphaFoldDB" id="A0A239BMP0"/>
<dbReference type="OrthoDB" id="5523878at2"/>
<protein>
    <recommendedName>
        <fullName evidence="1">DUF7919 domain-containing protein</fullName>
    </recommendedName>
</protein>
<feature type="domain" description="DUF7919" evidence="1">
    <location>
        <begin position="3"/>
        <end position="134"/>
    </location>
</feature>
<dbReference type="RefSeq" id="WP_089222751.1">
    <property type="nucleotide sequence ID" value="NZ_FZOF01000003.1"/>
</dbReference>
<evidence type="ECO:0000313" key="3">
    <source>
        <dbReference type="Proteomes" id="UP000198280"/>
    </source>
</evidence>
<dbReference type="InterPro" id="IPR057679">
    <property type="entry name" value="DUF7919"/>
</dbReference>
<reference evidence="2 3" key="1">
    <citation type="submission" date="2017-06" db="EMBL/GenBank/DDBJ databases">
        <authorList>
            <person name="Kim H.J."/>
            <person name="Triplett B.A."/>
        </authorList>
    </citation>
    <scope>NUCLEOTIDE SEQUENCE [LARGE SCALE GENOMIC DNA]</scope>
    <source>
        <strain evidence="2 3">CGMCC 4.1858</strain>
    </source>
</reference>
<evidence type="ECO:0000313" key="2">
    <source>
        <dbReference type="EMBL" id="SNS08618.1"/>
    </source>
</evidence>